<evidence type="ECO:0000256" key="6">
    <source>
        <dbReference type="ARBA" id="ARBA00035157"/>
    </source>
</evidence>
<dbReference type="OMA" id="RNNMLWE"/>
<proteinExistence type="inferred from homology"/>
<dbReference type="GO" id="GO:1990904">
    <property type="term" value="C:ribonucleoprotein complex"/>
    <property type="evidence" value="ECO:0007669"/>
    <property type="project" value="UniProtKB-KW"/>
</dbReference>
<evidence type="ECO:0000256" key="2">
    <source>
        <dbReference type="ARBA" id="ARBA00010761"/>
    </source>
</evidence>
<organism evidence="7">
    <name type="scientific">Malassezia sympodialis</name>
    <name type="common">Atopic eczema-associated yeast</name>
    <dbReference type="NCBI Taxonomy" id="76777"/>
    <lineage>
        <taxon>Eukaryota</taxon>
        <taxon>Fungi</taxon>
        <taxon>Dikarya</taxon>
        <taxon>Basidiomycota</taxon>
        <taxon>Ustilaginomycotina</taxon>
        <taxon>Malasseziomycetes</taxon>
        <taxon>Malasseziales</taxon>
        <taxon>Malasseziaceae</taxon>
        <taxon>Malassezia</taxon>
    </lineage>
</organism>
<keyword evidence="3 7" id="KW-0689">Ribosomal protein</keyword>
<dbReference type="GO" id="GO:0006412">
    <property type="term" value="P:translation"/>
    <property type="evidence" value="ECO:0007669"/>
    <property type="project" value="InterPro"/>
</dbReference>
<dbReference type="EMBL" id="KY911095">
    <property type="protein sequence ID" value="AUN28223.1"/>
    <property type="molecule type" value="Genomic_DNA"/>
</dbReference>
<dbReference type="GO" id="GO:0005840">
    <property type="term" value="C:ribosome"/>
    <property type="evidence" value="ECO:0007669"/>
    <property type="project" value="UniProtKB-KW"/>
</dbReference>
<comment type="subcellular location">
    <subcellularLocation>
        <location evidence="1">Mitochondrion</location>
    </subcellularLocation>
</comment>
<dbReference type="EMBL" id="KY911096">
    <property type="protein sequence ID" value="AUN28248.1"/>
    <property type="molecule type" value="Genomic_DNA"/>
</dbReference>
<dbReference type="AlphaFoldDB" id="A0A2I6QCW3"/>
<keyword evidence="4 7" id="KW-0496">Mitochondrion</keyword>
<evidence type="ECO:0000256" key="5">
    <source>
        <dbReference type="ARBA" id="ARBA00023274"/>
    </source>
</evidence>
<geneLocation type="mitochondrion" evidence="7"/>
<comment type="similarity">
    <text evidence="2">Belongs to the universal ribosomal protein uS3 family.</text>
</comment>
<evidence type="ECO:0000256" key="4">
    <source>
        <dbReference type="ARBA" id="ARBA00023128"/>
    </source>
</evidence>
<accession>A0A2I6QCW3</accession>
<evidence type="ECO:0000256" key="1">
    <source>
        <dbReference type="ARBA" id="ARBA00004173"/>
    </source>
</evidence>
<name>A0A2I6QCW3_MALSM</name>
<dbReference type="GO" id="GO:0005739">
    <property type="term" value="C:mitochondrion"/>
    <property type="evidence" value="ECO:0007669"/>
    <property type="project" value="UniProtKB-SubCell"/>
</dbReference>
<sequence length="272" mass="30960">MKFTNILYKNKRIEGNDSKLVDILTSSVLQNKNHFLSTNNRMLTNLEKVSTQILQSYFGNIQVSVKKEGTKRYVSTNVLISSPIYNQSNNKVNITLFYYHKNNQMEILSQEKLQELCKTLSLIFHKEVHIEMIRVHYPYMNSQILAQYLVNNASKKNFLKFSDAILTYPSLKAGVYGKAGEEDSFILPSYIQNIRLELSGRLVTEKVVPRVTKKIAQIANPNADSGVYLLEAGLSNDTVENVVVDYGKVTSKNELGSFTLKVWITSVISIFK</sequence>
<dbReference type="Pfam" id="PF05316">
    <property type="entry name" value="VAR1"/>
    <property type="match status" value="1"/>
</dbReference>
<protein>
    <recommendedName>
        <fullName evidence="6">Small ribosomal subunit protein uS3m</fullName>
    </recommendedName>
</protein>
<evidence type="ECO:0000256" key="3">
    <source>
        <dbReference type="ARBA" id="ARBA00022980"/>
    </source>
</evidence>
<gene>
    <name evidence="7" type="primary">rps3</name>
</gene>
<reference evidence="7" key="1">
    <citation type="submission" date="2017-04" db="EMBL/GenBank/DDBJ databases">
        <authorList>
            <person name="Afonso C.L."/>
            <person name="Miller P.J."/>
            <person name="Scott M.A."/>
            <person name="Spackman E."/>
            <person name="Goraichik I."/>
            <person name="Dimitrov K.M."/>
            <person name="Suarez D.L."/>
            <person name="Swayne D.E."/>
        </authorList>
    </citation>
    <scope>NUCLEOTIDE SEQUENCE</scope>
</reference>
<evidence type="ECO:0000313" key="7">
    <source>
        <dbReference type="EMBL" id="AUN28223.1"/>
    </source>
</evidence>
<keyword evidence="5" id="KW-0687">Ribonucleoprotein</keyword>
<dbReference type="GO" id="GO:0003735">
    <property type="term" value="F:structural constituent of ribosome"/>
    <property type="evidence" value="ECO:0007669"/>
    <property type="project" value="InterPro"/>
</dbReference>
<dbReference type="InterPro" id="IPR007980">
    <property type="entry name" value="Ribosomal_uS3m_fun"/>
</dbReference>